<sequence length="168" mass="17185">MSRLSSLLAAAALCSAAFPAHADDASFLASFAGNWSGAGQFRISTASPPVPVTCAFDATTSATRLTLDGKCRGMVVVSRRIGVTLNTEANGVSGSYVGSTTGPAGLAGGRSGDAFDLAIRWAKTVNGDRDARMKVEKTGAGGMRLTTTDVDPKTGRSVVTGKIELTRL</sequence>
<reference evidence="2 3" key="1">
    <citation type="submission" date="2024-06" db="EMBL/GenBank/DDBJ databases">
        <authorList>
            <person name="Tuo L."/>
        </authorList>
    </citation>
    <scope>NUCLEOTIDE SEQUENCE [LARGE SCALE GENOMIC DNA]</scope>
    <source>
        <strain evidence="2 3">ZMM04-5</strain>
    </source>
</reference>
<accession>A0ABV3R566</accession>
<gene>
    <name evidence="2" type="ORF">ABUE31_20965</name>
</gene>
<dbReference type="EMBL" id="JBFOCI010000008">
    <property type="protein sequence ID" value="MEW9808470.1"/>
    <property type="molecule type" value="Genomic_DNA"/>
</dbReference>
<feature type="signal peptide" evidence="1">
    <location>
        <begin position="1"/>
        <end position="22"/>
    </location>
</feature>
<evidence type="ECO:0000313" key="3">
    <source>
        <dbReference type="Proteomes" id="UP001556196"/>
    </source>
</evidence>
<protein>
    <recommendedName>
        <fullName evidence="4">DUF1579 domain-containing protein</fullName>
    </recommendedName>
</protein>
<comment type="caution">
    <text evidence="2">The sequence shown here is derived from an EMBL/GenBank/DDBJ whole genome shotgun (WGS) entry which is preliminary data.</text>
</comment>
<dbReference type="Proteomes" id="UP001556196">
    <property type="component" value="Unassembled WGS sequence"/>
</dbReference>
<dbReference type="RefSeq" id="WP_367725701.1">
    <property type="nucleotide sequence ID" value="NZ_JBFOCH010000011.1"/>
</dbReference>
<proteinExistence type="predicted"/>
<evidence type="ECO:0000313" key="2">
    <source>
        <dbReference type="EMBL" id="MEW9808470.1"/>
    </source>
</evidence>
<keyword evidence="1" id="KW-0732">Signal</keyword>
<keyword evidence="3" id="KW-1185">Reference proteome</keyword>
<evidence type="ECO:0000256" key="1">
    <source>
        <dbReference type="SAM" id="SignalP"/>
    </source>
</evidence>
<evidence type="ECO:0008006" key="4">
    <source>
        <dbReference type="Google" id="ProtNLM"/>
    </source>
</evidence>
<feature type="chain" id="PRO_5045335883" description="DUF1579 domain-containing protein" evidence="1">
    <location>
        <begin position="23"/>
        <end position="168"/>
    </location>
</feature>
<name>A0ABV3R566_9HYPH</name>
<organism evidence="2 3">
    <name type="scientific">Mesorhizobium marinum</name>
    <dbReference type="NCBI Taxonomy" id="3228790"/>
    <lineage>
        <taxon>Bacteria</taxon>
        <taxon>Pseudomonadati</taxon>
        <taxon>Pseudomonadota</taxon>
        <taxon>Alphaproteobacteria</taxon>
        <taxon>Hyphomicrobiales</taxon>
        <taxon>Phyllobacteriaceae</taxon>
        <taxon>Mesorhizobium</taxon>
    </lineage>
</organism>